<sequence>MPQKHEQFAPRRPEPSTGPIGPRKPTGSRGHLPEIEGLRGLAVALVVIYHIWFNRVSGGVDVFFLLSGLLITWSLTARLVRPHLREAPAWLGTHCARLSRRVVPPALFVLVGIGAATVLWLPQVRWPSVQSELTAAALFVQNWHLAGNAVDYLAAQNAAGPAQHYWSLAVQMQFYLLWPLVILGLAVLAHHRGWSQRSTLLCGFTVVAGASLAYSIAATVQHPQPTYFNTLARLWEFALGGLLALALPSLRPSRHIRLLLGWLGLVALVTCGVIITTADGHPGQFPGYAALWPTLAAASLIVCSAAGPPTRVGADRLLRIPALRWLGRYSFSLYLWHWPLLVCYLAVTGRTVPTLGGGALVVLASLTLAVGTHWLLEHRLPASGLGQHSTHGGLALGAAFLVPVLTATGAWGSVLHTYQHGEHQDISTTGSEDYPGAAALTQPPEPDVPYRPTALEARGDLPVVYETGCHQDQASTEAHSCTFGASMEHADRTVALVGGSHAAHWLPALRLLAEEHSWRVVSMTKSACLFSAEQQQLDGAPYTACHAWNDDALQRLAVLDPDAVFTTATRIGGGREYTPDGYLRHWRHLSRLGIDVIAVRDTPWPMVDVPECVETHGRDAVRCGRSRADMYPSGPPDVAQREDLPDSVTIVDLTDRICTPDHCPAVVGNILVYRDNSHLTASYARTLAHYLHDQLQPLH</sequence>
<keyword evidence="2" id="KW-0472">Membrane</keyword>
<feature type="compositionally biased region" description="Basic and acidic residues" evidence="1">
    <location>
        <begin position="1"/>
        <end position="14"/>
    </location>
</feature>
<comment type="caution">
    <text evidence="5">The sequence shown here is derived from an EMBL/GenBank/DDBJ whole genome shotgun (WGS) entry which is preliminary data.</text>
</comment>
<keyword evidence="2" id="KW-1133">Transmembrane helix</keyword>
<feature type="domain" description="SGNH" evidence="4">
    <location>
        <begin position="469"/>
        <end position="691"/>
    </location>
</feature>
<dbReference type="EC" id="2.3.1.-" evidence="5"/>
<accession>A0ABU2H1U5</accession>
<gene>
    <name evidence="5" type="ORF">RIF23_00870</name>
</gene>
<feature type="transmembrane region" description="Helical" evidence="2">
    <location>
        <begin position="165"/>
        <end position="188"/>
    </location>
</feature>
<evidence type="ECO:0000256" key="2">
    <source>
        <dbReference type="SAM" id="Phobius"/>
    </source>
</evidence>
<feature type="region of interest" description="Disordered" evidence="1">
    <location>
        <begin position="1"/>
        <end position="29"/>
    </location>
</feature>
<dbReference type="Pfam" id="PF01757">
    <property type="entry name" value="Acyl_transf_3"/>
    <property type="match status" value="1"/>
</dbReference>
<proteinExistence type="predicted"/>
<dbReference type="Proteomes" id="UP001250214">
    <property type="component" value="Unassembled WGS sequence"/>
</dbReference>
<dbReference type="InterPro" id="IPR050879">
    <property type="entry name" value="Acyltransferase_3"/>
</dbReference>
<feature type="transmembrane region" description="Helical" evidence="2">
    <location>
        <begin position="329"/>
        <end position="347"/>
    </location>
</feature>
<reference evidence="6" key="1">
    <citation type="submission" date="2023-07" db="EMBL/GenBank/DDBJ databases">
        <title>Novel species in the genus Lipingzhangella isolated from Sambhar Salt Lake.</title>
        <authorList>
            <person name="Jiya N."/>
            <person name="Kajale S."/>
            <person name="Sharma A."/>
        </authorList>
    </citation>
    <scope>NUCLEOTIDE SEQUENCE [LARGE SCALE GENOMIC DNA]</scope>
    <source>
        <strain evidence="6">LS1_29</strain>
    </source>
</reference>
<feature type="transmembrane region" description="Helical" evidence="2">
    <location>
        <begin position="290"/>
        <end position="308"/>
    </location>
</feature>
<dbReference type="EMBL" id="JAVLVT010000001">
    <property type="protein sequence ID" value="MDS1268839.1"/>
    <property type="molecule type" value="Genomic_DNA"/>
</dbReference>
<evidence type="ECO:0000259" key="3">
    <source>
        <dbReference type="Pfam" id="PF01757"/>
    </source>
</evidence>
<dbReference type="InterPro" id="IPR002656">
    <property type="entry name" value="Acyl_transf_3_dom"/>
</dbReference>
<dbReference type="Pfam" id="PF19040">
    <property type="entry name" value="SGNH"/>
    <property type="match status" value="1"/>
</dbReference>
<evidence type="ECO:0000256" key="1">
    <source>
        <dbReference type="SAM" id="MobiDB-lite"/>
    </source>
</evidence>
<feature type="transmembrane region" description="Helical" evidence="2">
    <location>
        <begin position="62"/>
        <end position="81"/>
    </location>
</feature>
<dbReference type="RefSeq" id="WP_310910350.1">
    <property type="nucleotide sequence ID" value="NZ_JAVLVT010000001.1"/>
</dbReference>
<feature type="domain" description="Acyltransferase 3" evidence="3">
    <location>
        <begin position="34"/>
        <end position="371"/>
    </location>
</feature>
<organism evidence="5 6">
    <name type="scientific">Lipingzhangella rawalii</name>
    <dbReference type="NCBI Taxonomy" id="2055835"/>
    <lineage>
        <taxon>Bacteria</taxon>
        <taxon>Bacillati</taxon>
        <taxon>Actinomycetota</taxon>
        <taxon>Actinomycetes</taxon>
        <taxon>Streptosporangiales</taxon>
        <taxon>Nocardiopsidaceae</taxon>
        <taxon>Lipingzhangella</taxon>
    </lineage>
</organism>
<feature type="transmembrane region" description="Helical" evidence="2">
    <location>
        <begin position="259"/>
        <end position="278"/>
    </location>
</feature>
<evidence type="ECO:0000313" key="5">
    <source>
        <dbReference type="EMBL" id="MDS1268839.1"/>
    </source>
</evidence>
<feature type="transmembrane region" description="Helical" evidence="2">
    <location>
        <begin position="396"/>
        <end position="418"/>
    </location>
</feature>
<feature type="transmembrane region" description="Helical" evidence="2">
    <location>
        <begin position="200"/>
        <end position="220"/>
    </location>
</feature>
<feature type="transmembrane region" description="Helical" evidence="2">
    <location>
        <begin position="226"/>
        <end position="247"/>
    </location>
</feature>
<keyword evidence="5" id="KW-0012">Acyltransferase</keyword>
<keyword evidence="5" id="KW-0808">Transferase</keyword>
<evidence type="ECO:0000259" key="4">
    <source>
        <dbReference type="Pfam" id="PF19040"/>
    </source>
</evidence>
<keyword evidence="2" id="KW-0812">Transmembrane</keyword>
<name>A0ABU2H1U5_9ACTN</name>
<keyword evidence="6" id="KW-1185">Reference proteome</keyword>
<dbReference type="PANTHER" id="PTHR23028">
    <property type="entry name" value="ACETYLTRANSFERASE"/>
    <property type="match status" value="1"/>
</dbReference>
<evidence type="ECO:0000313" key="6">
    <source>
        <dbReference type="Proteomes" id="UP001250214"/>
    </source>
</evidence>
<feature type="transmembrane region" description="Helical" evidence="2">
    <location>
        <begin position="353"/>
        <end position="376"/>
    </location>
</feature>
<feature type="transmembrane region" description="Helical" evidence="2">
    <location>
        <begin position="102"/>
        <end position="121"/>
    </location>
</feature>
<dbReference type="GO" id="GO:0016746">
    <property type="term" value="F:acyltransferase activity"/>
    <property type="evidence" value="ECO:0007669"/>
    <property type="project" value="UniProtKB-KW"/>
</dbReference>
<dbReference type="PANTHER" id="PTHR23028:SF53">
    <property type="entry name" value="ACYL_TRANSF_3 DOMAIN-CONTAINING PROTEIN"/>
    <property type="match status" value="1"/>
</dbReference>
<dbReference type="InterPro" id="IPR043968">
    <property type="entry name" value="SGNH"/>
</dbReference>
<protein>
    <submittedName>
        <fullName evidence="5">Acyltransferase family protein</fullName>
        <ecNumber evidence="5">2.3.1.-</ecNumber>
    </submittedName>
</protein>